<evidence type="ECO:0000256" key="12">
    <source>
        <dbReference type="ARBA" id="ARBA00023136"/>
    </source>
</evidence>
<evidence type="ECO:0000256" key="4">
    <source>
        <dbReference type="ARBA" id="ARBA00022679"/>
    </source>
</evidence>
<dbReference type="SUPFAM" id="SSF53756">
    <property type="entry name" value="UDP-Glycosyltransferase/glycogen phosphorylase"/>
    <property type="match status" value="1"/>
</dbReference>
<dbReference type="WBParaSite" id="MBELARI_LOCUS18270.1">
    <property type="protein sequence ID" value="MBELARI_LOCUS18270.1"/>
    <property type="gene ID" value="MBELARI_LOCUS18270"/>
</dbReference>
<dbReference type="InterPro" id="IPR006612">
    <property type="entry name" value="THAP_Znf"/>
</dbReference>
<keyword evidence="4" id="KW-0808">Transferase</keyword>
<dbReference type="PANTHER" id="PTHR13036">
    <property type="entry name" value="BETA1,4 MANNOSYLTRANSFERASE"/>
    <property type="match status" value="1"/>
</dbReference>
<keyword evidence="8" id="KW-0256">Endoplasmic reticulum</keyword>
<dbReference type="InterPro" id="IPR001296">
    <property type="entry name" value="Glyco_trans_1"/>
</dbReference>
<reference evidence="20" key="1">
    <citation type="submission" date="2024-02" db="UniProtKB">
        <authorList>
            <consortium name="WormBaseParasite"/>
        </authorList>
    </citation>
    <scope>IDENTIFICATION</scope>
</reference>
<dbReference type="AlphaFoldDB" id="A0AAF3EVX0"/>
<comment type="pathway">
    <text evidence="2">Protein modification; protein glycosylation.</text>
</comment>
<comment type="catalytic activity">
    <reaction evidence="16">
        <text>an N,N'-diacetylchitobiosyl-diphospho-di-trans,poly-cis-dolichol + GDP-alpha-D-mannose = a beta-D-Man-(1-&gt;4)-beta-D-GlcNAc-(1-&gt;4)-alpha-D-GlcNAc-diphospho-di-trans,poly-cis-dolichol + GDP + H(+)</text>
        <dbReference type="Rhea" id="RHEA:13865"/>
        <dbReference type="Rhea" id="RHEA-COMP:19510"/>
        <dbReference type="Rhea" id="RHEA-COMP:19511"/>
        <dbReference type="ChEBI" id="CHEBI:15378"/>
        <dbReference type="ChEBI" id="CHEBI:57269"/>
        <dbReference type="ChEBI" id="CHEBI:57527"/>
        <dbReference type="ChEBI" id="CHEBI:58189"/>
        <dbReference type="ChEBI" id="CHEBI:58472"/>
        <dbReference type="EC" id="2.4.1.142"/>
    </reaction>
    <physiologicalReaction direction="left-to-right" evidence="16">
        <dbReference type="Rhea" id="RHEA:13866"/>
    </physiologicalReaction>
</comment>
<dbReference type="Proteomes" id="UP000887575">
    <property type="component" value="Unassembled WGS sequence"/>
</dbReference>
<evidence type="ECO:0000256" key="11">
    <source>
        <dbReference type="ARBA" id="ARBA00023125"/>
    </source>
</evidence>
<keyword evidence="10" id="KW-1133">Transmembrane helix</keyword>
<keyword evidence="7 17" id="KW-0863">Zinc-finger</keyword>
<evidence type="ECO:0000256" key="1">
    <source>
        <dbReference type="ARBA" id="ARBA00004389"/>
    </source>
</evidence>
<evidence type="ECO:0000256" key="9">
    <source>
        <dbReference type="ARBA" id="ARBA00022833"/>
    </source>
</evidence>
<keyword evidence="12" id="KW-0472">Membrane</keyword>
<dbReference type="GO" id="GO:0008270">
    <property type="term" value="F:zinc ion binding"/>
    <property type="evidence" value="ECO:0007669"/>
    <property type="project" value="UniProtKB-KW"/>
</dbReference>
<evidence type="ECO:0000256" key="7">
    <source>
        <dbReference type="ARBA" id="ARBA00022771"/>
    </source>
</evidence>
<evidence type="ECO:0000256" key="16">
    <source>
        <dbReference type="ARBA" id="ARBA00045071"/>
    </source>
</evidence>
<feature type="domain" description="THAP-type" evidence="18">
    <location>
        <begin position="307"/>
        <end position="391"/>
    </location>
</feature>
<keyword evidence="19" id="KW-1185">Reference proteome</keyword>
<dbReference type="PANTHER" id="PTHR13036:SF0">
    <property type="entry name" value="CHITOBIOSYLDIPHOSPHODOLICHOL BETA-MANNOSYLTRANSFERASE"/>
    <property type="match status" value="1"/>
</dbReference>
<evidence type="ECO:0000313" key="19">
    <source>
        <dbReference type="Proteomes" id="UP000887575"/>
    </source>
</evidence>
<protein>
    <recommendedName>
        <fullName evidence="14">Beta-1,4-mannosyltransferase</fullName>
    </recommendedName>
    <alternativeName>
        <fullName evidence="15">GDP-Man:GlcNAc2-PP-dolichol mannosyltransferase</fullName>
    </alternativeName>
    <alternativeName>
        <fullName evidence="13">GDP-mannose-dolichol diphosphochitobiose mannosyltransferase</fullName>
    </alternativeName>
</protein>
<keyword evidence="9" id="KW-0862">Zinc</keyword>
<dbReference type="GO" id="GO:0004578">
    <property type="term" value="F:chitobiosyldiphosphodolichol beta-mannosyltransferase activity"/>
    <property type="evidence" value="ECO:0007669"/>
    <property type="project" value="UniProtKB-EC"/>
</dbReference>
<evidence type="ECO:0000256" key="17">
    <source>
        <dbReference type="PROSITE-ProRule" id="PRU00309"/>
    </source>
</evidence>
<evidence type="ECO:0000313" key="20">
    <source>
        <dbReference type="WBParaSite" id="MBELARI_LOCUS18270.1"/>
    </source>
</evidence>
<evidence type="ECO:0000256" key="2">
    <source>
        <dbReference type="ARBA" id="ARBA00004922"/>
    </source>
</evidence>
<sequence length="1047" mass="119156">MKSQKDDVDPVDALETVSRLLSSSGKVPKVSSSRVVKKIAIKAIASKENISKADLKKPSSSQQMDRQAFYRDQNGYTACAIESCRNSSVSEIQPLSFVVKRAIASIIQIFPSIVTQNDYIEELLAFIEKHSKIVDIASKFPMHEFPIRICQKHLKNELGGDNTIPALIEGDPRLTPRFADCIKGVAQQLERRINLFKEYPDLLASFIPQSGQPQTPIRCGITYCPSSSLTVNPNALRFFRLFRVPQNNEEKLRNWIQMLHDKGVTISIDTLRLRTHICEMHFYRGDPKQAWECYREGAISKKVTTTMADLIRCVIKSCPIRGNSKKADGTRYLFTRIPEEGTPEYRRWAPILNTKTAEHVLPIKLPMSRICERHFKLATNGKLDFSMPVRFPRGAMYEFKNQHARKAHEQSLITENRIAKSSSVKKCCLELFQMEQMLKKLKQKKALLQMQTIHCLRAKGLEIPEFLGKEKVLEDPLSHQRKAMPLKLGVSGKSLALSNNGLNLRAPSANELPNLLKELAAIRKVNRASTEGEKEVGNHWTLEQQGEKAVMKQANAVIVVLGDIGRSPRMANHAYSLATQQNYIVYIVGYTDTKLHPMLLEDSRIKCVSLAAPCDLPCFIPDKISLVFKVIWTFLALFFSLIFRVPWAIHLILMQNPPGLPAMLVCWMGSRWVIDWHNYTYRMLQYKWKLSVNLPKLAHDSDEIKSEKAGETTKRRISKEEREVAKRKTSKFERKTRKSYLQMVIEKVHWYEGCLGRRADASICVSRAMREDLRESWAIPSAIFYDRPPDFKFKTVTLEEVHDLFMELSSDDSLKAFRGKQGNDEWKESSAFTYCTLDGQVKQRLDRPLFLISSTSWTPDEDFEILLDALIKYDRYSINSSDTVRIVCAVTGKGDQKEEYVERIKRLQLSNVQIVTPWLKAKDYPTLLAASDLGISLHASTSGLDLPMKVVDMFGARIPVLAKRYLCIGELVKEGVNGKTFENANELNQLIQGLAVGFPNNCNALNKLKANVLSEPLPSWEDTWKAVCGAIMEPERDAHLERVLARE</sequence>
<dbReference type="Pfam" id="PF00534">
    <property type="entry name" value="Glycos_transf_1"/>
    <property type="match status" value="1"/>
</dbReference>
<evidence type="ECO:0000256" key="13">
    <source>
        <dbReference type="ARBA" id="ARBA00031434"/>
    </source>
</evidence>
<organism evidence="19 20">
    <name type="scientific">Mesorhabditis belari</name>
    <dbReference type="NCBI Taxonomy" id="2138241"/>
    <lineage>
        <taxon>Eukaryota</taxon>
        <taxon>Metazoa</taxon>
        <taxon>Ecdysozoa</taxon>
        <taxon>Nematoda</taxon>
        <taxon>Chromadorea</taxon>
        <taxon>Rhabditida</taxon>
        <taxon>Rhabditina</taxon>
        <taxon>Rhabditomorpha</taxon>
        <taxon>Rhabditoidea</taxon>
        <taxon>Rhabditidae</taxon>
        <taxon>Mesorhabditinae</taxon>
        <taxon>Mesorhabditis</taxon>
    </lineage>
</organism>
<evidence type="ECO:0000256" key="10">
    <source>
        <dbReference type="ARBA" id="ARBA00022989"/>
    </source>
</evidence>
<keyword evidence="11 17" id="KW-0238">DNA-binding</keyword>
<name>A0AAF3EVX0_9BILA</name>
<proteinExistence type="predicted"/>
<keyword evidence="3" id="KW-0328">Glycosyltransferase</keyword>
<dbReference type="Gene3D" id="3.40.50.2000">
    <property type="entry name" value="Glycogen Phosphorylase B"/>
    <property type="match status" value="1"/>
</dbReference>
<dbReference type="PROSITE" id="PS50950">
    <property type="entry name" value="ZF_THAP"/>
    <property type="match status" value="1"/>
</dbReference>
<dbReference type="GO" id="GO:0003677">
    <property type="term" value="F:DNA binding"/>
    <property type="evidence" value="ECO:0007669"/>
    <property type="project" value="UniProtKB-UniRule"/>
</dbReference>
<evidence type="ECO:0000256" key="3">
    <source>
        <dbReference type="ARBA" id="ARBA00022676"/>
    </source>
</evidence>
<evidence type="ECO:0000259" key="18">
    <source>
        <dbReference type="PROSITE" id="PS50950"/>
    </source>
</evidence>
<keyword evidence="5" id="KW-0812">Transmembrane</keyword>
<evidence type="ECO:0000256" key="14">
    <source>
        <dbReference type="ARBA" id="ARBA00031566"/>
    </source>
</evidence>
<dbReference type="GO" id="GO:0005789">
    <property type="term" value="C:endoplasmic reticulum membrane"/>
    <property type="evidence" value="ECO:0007669"/>
    <property type="project" value="UniProtKB-SubCell"/>
</dbReference>
<dbReference type="InterPro" id="IPR026051">
    <property type="entry name" value="ALG1-like"/>
</dbReference>
<comment type="subcellular location">
    <subcellularLocation>
        <location evidence="1">Endoplasmic reticulum membrane</location>
        <topology evidence="1">Single-pass membrane protein</topology>
    </subcellularLocation>
</comment>
<evidence type="ECO:0000256" key="5">
    <source>
        <dbReference type="ARBA" id="ARBA00022692"/>
    </source>
</evidence>
<accession>A0AAF3EVX0</accession>
<evidence type="ECO:0000256" key="15">
    <source>
        <dbReference type="ARBA" id="ARBA00033088"/>
    </source>
</evidence>
<evidence type="ECO:0000256" key="8">
    <source>
        <dbReference type="ARBA" id="ARBA00022824"/>
    </source>
</evidence>
<keyword evidence="6" id="KW-0479">Metal-binding</keyword>
<evidence type="ECO:0000256" key="6">
    <source>
        <dbReference type="ARBA" id="ARBA00022723"/>
    </source>
</evidence>